<dbReference type="RefSeq" id="WP_148984439.1">
    <property type="nucleotide sequence ID" value="NZ_JBNILK010000001.1"/>
</dbReference>
<sequence>MKTITIARQLTNKELQSCFKDLTEWMKTGVLKEDSMVRAVHEYCETKLDTDIDLRKTEHDILCVIGERFSEIDF</sequence>
<dbReference type="AlphaFoldDB" id="A0A5D4RYD5"/>
<name>A0A5D4RYD5_9BACI</name>
<dbReference type="EMBL" id="VTEQ01000001">
    <property type="protein sequence ID" value="TYS56405.1"/>
    <property type="molecule type" value="Genomic_DNA"/>
</dbReference>
<evidence type="ECO:0000313" key="1">
    <source>
        <dbReference type="EMBL" id="TYS56405.1"/>
    </source>
</evidence>
<reference evidence="1 2" key="1">
    <citation type="submission" date="2019-08" db="EMBL/GenBank/DDBJ databases">
        <title>Bacillus genomes from the desert of Cuatro Cienegas, Coahuila.</title>
        <authorList>
            <person name="Olmedo-Alvarez G."/>
        </authorList>
    </citation>
    <scope>NUCLEOTIDE SEQUENCE [LARGE SCALE GENOMIC DNA]</scope>
    <source>
        <strain evidence="1 2">CH108_3D</strain>
    </source>
</reference>
<protein>
    <submittedName>
        <fullName evidence="1">Uncharacterized protein</fullName>
    </submittedName>
</protein>
<gene>
    <name evidence="1" type="ORF">FZC83_02185</name>
</gene>
<comment type="caution">
    <text evidence="1">The sequence shown here is derived from an EMBL/GenBank/DDBJ whole genome shotgun (WGS) entry which is preliminary data.</text>
</comment>
<accession>A0A5D4RYD5</accession>
<proteinExistence type="predicted"/>
<organism evidence="1 2">
    <name type="scientific">Rossellomorea marisflavi</name>
    <dbReference type="NCBI Taxonomy" id="189381"/>
    <lineage>
        <taxon>Bacteria</taxon>
        <taxon>Bacillati</taxon>
        <taxon>Bacillota</taxon>
        <taxon>Bacilli</taxon>
        <taxon>Bacillales</taxon>
        <taxon>Bacillaceae</taxon>
        <taxon>Rossellomorea</taxon>
    </lineage>
</organism>
<dbReference type="Proteomes" id="UP000322997">
    <property type="component" value="Unassembled WGS sequence"/>
</dbReference>
<evidence type="ECO:0000313" key="2">
    <source>
        <dbReference type="Proteomes" id="UP000322997"/>
    </source>
</evidence>